<dbReference type="SUPFAM" id="SSF55874">
    <property type="entry name" value="ATPase domain of HSP90 chaperone/DNA topoisomerase II/histidine kinase"/>
    <property type="match status" value="1"/>
</dbReference>
<evidence type="ECO:0000256" key="4">
    <source>
        <dbReference type="ARBA" id="ARBA00022679"/>
    </source>
</evidence>
<dbReference type="PRINTS" id="PR00344">
    <property type="entry name" value="BCTRLSENSOR"/>
</dbReference>
<evidence type="ECO:0000256" key="8">
    <source>
        <dbReference type="ARBA" id="ARBA00023012"/>
    </source>
</evidence>
<dbReference type="Gene3D" id="3.30.565.10">
    <property type="entry name" value="Histidine kinase-like ATPase, C-terminal domain"/>
    <property type="match status" value="1"/>
</dbReference>
<evidence type="ECO:0000256" key="5">
    <source>
        <dbReference type="ARBA" id="ARBA00022741"/>
    </source>
</evidence>
<dbReference type="Pfam" id="PF02518">
    <property type="entry name" value="HATPase_c"/>
    <property type="match status" value="1"/>
</dbReference>
<dbReference type="SMART" id="SM00062">
    <property type="entry name" value="PBPb"/>
    <property type="match status" value="1"/>
</dbReference>
<comment type="caution">
    <text evidence="11">The sequence shown here is derived from an EMBL/GenBank/DDBJ whole genome shotgun (WGS) entry which is preliminary data.</text>
</comment>
<keyword evidence="5" id="KW-0547">Nucleotide-binding</keyword>
<evidence type="ECO:0000256" key="6">
    <source>
        <dbReference type="ARBA" id="ARBA00022777"/>
    </source>
</evidence>
<dbReference type="InterPro" id="IPR003594">
    <property type="entry name" value="HATPase_dom"/>
</dbReference>
<evidence type="ECO:0000313" key="11">
    <source>
        <dbReference type="EMBL" id="EHP29806.1"/>
    </source>
</evidence>
<keyword evidence="3" id="KW-0597">Phosphoprotein</keyword>
<keyword evidence="8" id="KW-0902">Two-component regulatory system</keyword>
<evidence type="ECO:0000256" key="9">
    <source>
        <dbReference type="SAM" id="Phobius"/>
    </source>
</evidence>
<dbReference type="Gene3D" id="3.40.190.10">
    <property type="entry name" value="Periplasmic binding protein-like II"/>
    <property type="match status" value="2"/>
</dbReference>
<gene>
    <name evidence="11" type="ORF">SMGD1_1282</name>
</gene>
<accession>B6BH20</accession>
<dbReference type="STRING" id="929558.SMGD1_1282"/>
<dbReference type="InterPro" id="IPR003661">
    <property type="entry name" value="HisK_dim/P_dom"/>
</dbReference>
<dbReference type="HOGENOM" id="CLU_000445_114_69_7"/>
<dbReference type="eggNOG" id="COG0834">
    <property type="taxonomic scope" value="Bacteria"/>
</dbReference>
<keyword evidence="4" id="KW-0808">Transferase</keyword>
<evidence type="ECO:0000313" key="12">
    <source>
        <dbReference type="Proteomes" id="UP000006431"/>
    </source>
</evidence>
<feature type="domain" description="Histidine kinase" evidence="10">
    <location>
        <begin position="314"/>
        <end position="527"/>
    </location>
</feature>
<keyword evidence="12" id="KW-1185">Reference proteome</keyword>
<dbReference type="RefSeq" id="WP_008336756.1">
    <property type="nucleotide sequence ID" value="NZ_AFRZ01000001.1"/>
</dbReference>
<keyword evidence="9" id="KW-0812">Transmembrane</keyword>
<keyword evidence="6 11" id="KW-0418">Kinase</keyword>
<dbReference type="Proteomes" id="UP000006431">
    <property type="component" value="Unassembled WGS sequence"/>
</dbReference>
<dbReference type="PATRIC" id="fig|929558.5.peg.1274"/>
<reference evidence="11 12" key="1">
    <citation type="journal article" date="2012" name="Proc. Natl. Acad. Sci. U.S.A.">
        <title>Genome and physiology of a model Epsilonproteobacterium responsible for sulfide detoxification in marine oxygen depletion zones.</title>
        <authorList>
            <person name="Grote J."/>
            <person name="Schott T."/>
            <person name="Bruckner C.G."/>
            <person name="Glockner F.O."/>
            <person name="Jost G."/>
            <person name="Teeling H."/>
            <person name="Labrenz M."/>
            <person name="Jurgens K."/>
        </authorList>
    </citation>
    <scope>NUCLEOTIDE SEQUENCE [LARGE SCALE GENOMIC DNA]</scope>
    <source>
        <strain evidence="11 12">GD1</strain>
    </source>
</reference>
<dbReference type="InterPro" id="IPR036097">
    <property type="entry name" value="HisK_dim/P_sf"/>
</dbReference>
<dbReference type="eggNOG" id="COG4191">
    <property type="taxonomic scope" value="Bacteria"/>
</dbReference>
<evidence type="ECO:0000256" key="3">
    <source>
        <dbReference type="ARBA" id="ARBA00022553"/>
    </source>
</evidence>
<keyword evidence="9" id="KW-0472">Membrane</keyword>
<evidence type="ECO:0000256" key="1">
    <source>
        <dbReference type="ARBA" id="ARBA00000085"/>
    </source>
</evidence>
<keyword evidence="9" id="KW-1133">Transmembrane helix</keyword>
<dbReference type="SMART" id="SM00387">
    <property type="entry name" value="HATPase_c"/>
    <property type="match status" value="1"/>
</dbReference>
<dbReference type="SMART" id="SM00388">
    <property type="entry name" value="HisKA"/>
    <property type="match status" value="1"/>
</dbReference>
<dbReference type="GO" id="GO:0005524">
    <property type="term" value="F:ATP binding"/>
    <property type="evidence" value="ECO:0007669"/>
    <property type="project" value="UniProtKB-KW"/>
</dbReference>
<dbReference type="Gene3D" id="1.10.287.130">
    <property type="match status" value="1"/>
</dbReference>
<dbReference type="CDD" id="cd01007">
    <property type="entry name" value="PBP2_BvgS_HisK_like"/>
    <property type="match status" value="1"/>
</dbReference>
<dbReference type="CDD" id="cd00075">
    <property type="entry name" value="HATPase"/>
    <property type="match status" value="1"/>
</dbReference>
<dbReference type="EC" id="2.7.13.3" evidence="2"/>
<dbReference type="InterPro" id="IPR001638">
    <property type="entry name" value="Solute-binding_3/MltF_N"/>
</dbReference>
<dbReference type="InterPro" id="IPR036890">
    <property type="entry name" value="HATPase_C_sf"/>
</dbReference>
<accession>H1FRS0</accession>
<name>B6BH20_SULGG</name>
<dbReference type="AlphaFoldDB" id="B6BH20"/>
<comment type="catalytic activity">
    <reaction evidence="1">
        <text>ATP + protein L-histidine = ADP + protein N-phospho-L-histidine.</text>
        <dbReference type="EC" id="2.7.13.3"/>
    </reaction>
</comment>
<evidence type="ECO:0000256" key="7">
    <source>
        <dbReference type="ARBA" id="ARBA00022840"/>
    </source>
</evidence>
<dbReference type="PANTHER" id="PTHR43065:SF10">
    <property type="entry name" value="PEROXIDE STRESS-ACTIVATED HISTIDINE KINASE MAK3"/>
    <property type="match status" value="1"/>
</dbReference>
<dbReference type="SUPFAM" id="SSF53850">
    <property type="entry name" value="Periplasmic binding protein-like II"/>
    <property type="match status" value="1"/>
</dbReference>
<dbReference type="Pfam" id="PF00512">
    <property type="entry name" value="HisKA"/>
    <property type="match status" value="1"/>
</dbReference>
<dbReference type="Pfam" id="PF00497">
    <property type="entry name" value="SBP_bac_3"/>
    <property type="match status" value="1"/>
</dbReference>
<dbReference type="OrthoDB" id="9799273at2"/>
<keyword evidence="7" id="KW-0067">ATP-binding</keyword>
<evidence type="ECO:0000256" key="2">
    <source>
        <dbReference type="ARBA" id="ARBA00012438"/>
    </source>
</evidence>
<organism evidence="11 12">
    <name type="scientific">Sulfurimonas gotlandica (strain DSM 19862 / JCM 16533 / GD1)</name>
    <dbReference type="NCBI Taxonomy" id="929558"/>
    <lineage>
        <taxon>Bacteria</taxon>
        <taxon>Pseudomonadati</taxon>
        <taxon>Campylobacterota</taxon>
        <taxon>Epsilonproteobacteria</taxon>
        <taxon>Campylobacterales</taxon>
        <taxon>Sulfurimonadaceae</taxon>
        <taxon>Sulfurimonas</taxon>
    </lineage>
</organism>
<dbReference type="EMBL" id="AFRZ01000001">
    <property type="protein sequence ID" value="EHP29806.1"/>
    <property type="molecule type" value="Genomic_DNA"/>
</dbReference>
<proteinExistence type="predicted"/>
<sequence>MRILWLAILISLELLSASIDFSEEEKLWMEQNRVVTYVGDPDWLPFEAFDDKGNYVGIVADLLKHIEKITPLKFKIMRTSSWQDSIETMKSKQVMMMSQSKDYNTQTTELLSEIYYKNPIVIVMNHKQRYVSSLYNIKDKKIAISSTEGFFKKIKEKYPAIKFVEVKSIKEGLQSVVFGKSDAFVNTLAQTSYAIAKRQLNDLRIVGRTDMYTELGFGISSEHPLLKSIMNKALNNIDPNIQNDILSKWIQQKYVEKPDYTAFFVALGVFFVIAVIVLILYIKVQKETEAKIHAQYKMLEQQSKMASMGEMLDAVAHQWKQPLNAISMYLDLMKEDFDDGIVDRAYIDEMQKATHSQITHMTTTLSEFRNFFRPNADVVEFNLLQNIESVLLLTKDEFLKNDINIEVDVDANITIKGNENEFKHLVLNIINNSKDAFNENDVKNRSIFIRATKNEEAVSMEIEDSAGGIPENVIKRIFEANFTTKSASKGTGIGLYMSSQIVEKMGGKLSVENINNGACFFINFSIS</sequence>
<dbReference type="CDD" id="cd00082">
    <property type="entry name" value="HisKA"/>
    <property type="match status" value="1"/>
</dbReference>
<dbReference type="GO" id="GO:0000155">
    <property type="term" value="F:phosphorelay sensor kinase activity"/>
    <property type="evidence" value="ECO:0007669"/>
    <property type="project" value="InterPro"/>
</dbReference>
<feature type="transmembrane region" description="Helical" evidence="9">
    <location>
        <begin position="260"/>
        <end position="282"/>
    </location>
</feature>
<evidence type="ECO:0000259" key="10">
    <source>
        <dbReference type="PROSITE" id="PS50109"/>
    </source>
</evidence>
<dbReference type="SUPFAM" id="SSF47384">
    <property type="entry name" value="Homodimeric domain of signal transducing histidine kinase"/>
    <property type="match status" value="1"/>
</dbReference>
<dbReference type="PANTHER" id="PTHR43065">
    <property type="entry name" value="SENSOR HISTIDINE KINASE"/>
    <property type="match status" value="1"/>
</dbReference>
<dbReference type="InterPro" id="IPR005467">
    <property type="entry name" value="His_kinase_dom"/>
</dbReference>
<dbReference type="InterPro" id="IPR004358">
    <property type="entry name" value="Sig_transdc_His_kin-like_C"/>
</dbReference>
<protein>
    <recommendedName>
        <fullName evidence="2">histidine kinase</fullName>
        <ecNumber evidence="2">2.7.13.3</ecNumber>
    </recommendedName>
</protein>
<dbReference type="PROSITE" id="PS50109">
    <property type="entry name" value="HIS_KIN"/>
    <property type="match status" value="1"/>
</dbReference>